<sequence>MTCNIVGRMLGQFSLLVSIAGGTTHLGPDIFTRQRIHDCGASMMRRAGAEMDWGAKFDEWPAIAREIDVDATAASRDAGNGSVYYAVALMVDQQSRVEHTRELLARHPRWHVFNSTSKYSVDVLYRHYVGMGLRLREFKLEPLLGKVAWRGPAPKKRRKNRSLPVDRFPGLRPSAAGGGLAYDSACSSWGPATRTASC</sequence>
<organism evidence="1">
    <name type="scientific">Pelagomonas calceolata</name>
    <dbReference type="NCBI Taxonomy" id="35677"/>
    <lineage>
        <taxon>Eukaryota</taxon>
        <taxon>Sar</taxon>
        <taxon>Stramenopiles</taxon>
        <taxon>Ochrophyta</taxon>
        <taxon>Pelagophyceae</taxon>
        <taxon>Pelagomonadales</taxon>
        <taxon>Pelagomonadaceae</taxon>
        <taxon>Pelagomonas</taxon>
    </lineage>
</organism>
<accession>A0A7S4E2A6</accession>
<evidence type="ECO:0000313" key="1">
    <source>
        <dbReference type="EMBL" id="CAE0685581.1"/>
    </source>
</evidence>
<dbReference type="EMBL" id="HBIW01001183">
    <property type="protein sequence ID" value="CAE0685581.1"/>
    <property type="molecule type" value="Transcribed_RNA"/>
</dbReference>
<proteinExistence type="predicted"/>
<name>A0A7S4E2A6_9STRA</name>
<dbReference type="AlphaFoldDB" id="A0A7S4E2A6"/>
<reference evidence="1" key="1">
    <citation type="submission" date="2021-01" db="EMBL/GenBank/DDBJ databases">
        <authorList>
            <person name="Corre E."/>
            <person name="Pelletier E."/>
            <person name="Niang G."/>
            <person name="Scheremetjew M."/>
            <person name="Finn R."/>
            <person name="Kale V."/>
            <person name="Holt S."/>
            <person name="Cochrane G."/>
            <person name="Meng A."/>
            <person name="Brown T."/>
            <person name="Cohen L."/>
        </authorList>
    </citation>
    <scope>NUCLEOTIDE SEQUENCE</scope>
    <source>
        <strain evidence="1">CCMP1756</strain>
    </source>
</reference>
<gene>
    <name evidence="1" type="ORF">PCAL00307_LOCUS1015</name>
</gene>
<protein>
    <submittedName>
        <fullName evidence="1">Uncharacterized protein</fullName>
    </submittedName>
</protein>